<keyword evidence="5" id="KW-0418">Kinase</keyword>
<dbReference type="PANTHER" id="PTHR24419">
    <property type="entry name" value="INTERLEUKIN-1 RECEPTOR-ASSOCIATED KINASE"/>
    <property type="match status" value="1"/>
</dbReference>
<keyword evidence="4" id="KW-0547">Nucleotide-binding</keyword>
<dbReference type="InterPro" id="IPR011009">
    <property type="entry name" value="Kinase-like_dom_sf"/>
</dbReference>
<feature type="compositionally biased region" description="Low complexity" evidence="9">
    <location>
        <begin position="566"/>
        <end position="576"/>
    </location>
</feature>
<proteinExistence type="predicted"/>
<feature type="compositionally biased region" description="Low complexity" evidence="9">
    <location>
        <begin position="27"/>
        <end position="37"/>
    </location>
</feature>
<feature type="region of interest" description="Disordered" evidence="9">
    <location>
        <begin position="388"/>
        <end position="448"/>
    </location>
</feature>
<feature type="compositionally biased region" description="Polar residues" evidence="9">
    <location>
        <begin position="488"/>
        <end position="525"/>
    </location>
</feature>
<evidence type="ECO:0000256" key="7">
    <source>
        <dbReference type="ARBA" id="ARBA00047899"/>
    </source>
</evidence>
<evidence type="ECO:0000256" key="1">
    <source>
        <dbReference type="ARBA" id="ARBA00012513"/>
    </source>
</evidence>
<feature type="compositionally biased region" description="Low complexity" evidence="9">
    <location>
        <begin position="119"/>
        <end position="140"/>
    </location>
</feature>
<feature type="region of interest" description="Disordered" evidence="9">
    <location>
        <begin position="637"/>
        <end position="664"/>
    </location>
</feature>
<feature type="compositionally biased region" description="Polar residues" evidence="9">
    <location>
        <begin position="755"/>
        <end position="764"/>
    </location>
</feature>
<sequence>MLGPSSFRSQQPVKSSLKTYRSRGKRAAASASSSDTTASDHKPARQFDWDRLAQERKARIEHARVQAQLRREAQLEQEAEDAQLVAALYSDPPSDEALSQESDAVMVVPSTQGSEDELTYPSYTNPTSSSSGRTSSVSFSIPAETTTRMKQALQREKTFSEQDYEDDDLDEADGEDGQDEVLFRSPSFDLLKRLREIPKPQFPEPRTSTFGYGPLSEPGSSTPADAGPISASVSPSLPSIAIDAHDPKNPFLILESPKIKKTMDIFQRRRQQLTELQNRRKSTSERPRGSAGLTQDPDLTTETEALGSLQQRQQRRDMATSEKNKSEDILGLEVARDYVAPTQHPRPTTPEPNTPKNADGNDQDDCVDWALGKRMSSIEITPRRMMAKQRKLAAQDPVSPSRPDRTKAVQRGAGRALDRNRRTEPLLEPPPKLYLDRDPPDNTHDSDEFDFLFHSKSSLFKSRNTLANSLSSSEKSRSTSLQGPYEWQLSSPTLNPKKAPTQSMEQQRRSTMNQDQRTTTSASTSRKQELKKGCENVFDDRSLPSQLKARPSTSYQDPVAMLPLVQRQPSPSRQQSTVANEHEAMRPQPARQVRSLRRPPAVLVSHRNKEIFRPTLEDLLAISDQRFFEQFRDADSSSDPLVSIEDKENRPEQQSRAPTSGVQQRTEIMDFESLLPECMAKTLTKIGEASYSEVYTVDLPVQQQRQHRLQQSLRKKNSWSSYSRGGTQRAEDEIALFQSPRLNSYVKESAEDDSTPQITDSRNGATAERTRLVMKIMPFNETGDGSATDSERTRKSRGRTRTESDLLALEDIYREARVSTQIMHGWKGFIGSFGALVVRGKYPKHLLAAWDRFRKANGTESWRPDIYPKNQLYCIILLPYGGTDLEHCPLANWKQAWSVLTQIAASLESKEQAPFWFEHRDLHWGNILVKGTRQESMVFARRDFDRDDEHQEKGSSTDLRARQEHRTIPTFGIVVQMIDFTLARVQGDKGNLIYMDLEKDQDLFRGQGDYQFEIYRKMRKQIGKDWAASCPRTNLYWLHYIADKLVNEKELDVPSSYPSSSSREKIALLRRPSMFLSSSGQGMVRCGSDDDEKMEAWCYSRVLAVLKMYPDRLDPCGQTPSGTVLDLLLHDGS</sequence>
<dbReference type="PANTHER" id="PTHR24419:SF18">
    <property type="entry name" value="SERINE_THREONINE-PROTEIN KINASE HASPIN"/>
    <property type="match status" value="1"/>
</dbReference>
<feature type="compositionally biased region" description="Polar residues" evidence="9">
    <location>
        <begin position="1"/>
        <end position="19"/>
    </location>
</feature>
<feature type="region of interest" description="Disordered" evidence="9">
    <location>
        <begin position="469"/>
        <end position="593"/>
    </location>
</feature>
<dbReference type="GO" id="GO:0000278">
    <property type="term" value="P:mitotic cell cycle"/>
    <property type="evidence" value="ECO:0007669"/>
    <property type="project" value="TreeGrafter"/>
</dbReference>
<evidence type="ECO:0000256" key="4">
    <source>
        <dbReference type="ARBA" id="ARBA00022741"/>
    </source>
</evidence>
<dbReference type="GO" id="GO:0005737">
    <property type="term" value="C:cytoplasm"/>
    <property type="evidence" value="ECO:0007669"/>
    <property type="project" value="TreeGrafter"/>
</dbReference>
<evidence type="ECO:0000256" key="2">
    <source>
        <dbReference type="ARBA" id="ARBA00022527"/>
    </source>
</evidence>
<gene>
    <name evidence="11" type="ORF">KVV02_003613</name>
</gene>
<accession>A0A9P8AAM8</accession>
<organism evidence="11 12">
    <name type="scientific">Mortierella alpina</name>
    <name type="common">Oleaginous fungus</name>
    <name type="synonym">Mortierella renispora</name>
    <dbReference type="NCBI Taxonomy" id="64518"/>
    <lineage>
        <taxon>Eukaryota</taxon>
        <taxon>Fungi</taxon>
        <taxon>Fungi incertae sedis</taxon>
        <taxon>Mucoromycota</taxon>
        <taxon>Mortierellomycotina</taxon>
        <taxon>Mortierellomycetes</taxon>
        <taxon>Mortierellales</taxon>
        <taxon>Mortierellaceae</taxon>
        <taxon>Mortierella</taxon>
    </lineage>
</organism>
<dbReference type="SUPFAM" id="SSF56112">
    <property type="entry name" value="Protein kinase-like (PK-like)"/>
    <property type="match status" value="1"/>
</dbReference>
<feature type="compositionally biased region" description="Acidic residues" evidence="9">
    <location>
        <begin position="162"/>
        <end position="179"/>
    </location>
</feature>
<dbReference type="Pfam" id="PF12330">
    <property type="entry name" value="Haspin_kinase"/>
    <property type="match status" value="1"/>
</dbReference>
<name>A0A9P8AAM8_MORAP</name>
<feature type="region of interest" description="Disordered" evidence="9">
    <location>
        <begin position="274"/>
        <end position="366"/>
    </location>
</feature>
<feature type="compositionally biased region" description="Polar residues" evidence="9">
    <location>
        <begin position="654"/>
        <end position="664"/>
    </location>
</feature>
<comment type="catalytic activity">
    <reaction evidence="7">
        <text>L-threonyl-[protein] + ATP = O-phospho-L-threonyl-[protein] + ADP + H(+)</text>
        <dbReference type="Rhea" id="RHEA:46608"/>
        <dbReference type="Rhea" id="RHEA-COMP:11060"/>
        <dbReference type="Rhea" id="RHEA-COMP:11605"/>
        <dbReference type="ChEBI" id="CHEBI:15378"/>
        <dbReference type="ChEBI" id="CHEBI:30013"/>
        <dbReference type="ChEBI" id="CHEBI:30616"/>
        <dbReference type="ChEBI" id="CHEBI:61977"/>
        <dbReference type="ChEBI" id="CHEBI:456216"/>
        <dbReference type="EC" id="2.7.11.1"/>
    </reaction>
</comment>
<feature type="region of interest" description="Disordered" evidence="9">
    <location>
        <begin position="107"/>
        <end position="232"/>
    </location>
</feature>
<dbReference type="SMART" id="SM01331">
    <property type="entry name" value="DUF3635"/>
    <property type="match status" value="1"/>
</dbReference>
<comment type="caution">
    <text evidence="11">The sequence shown here is derived from an EMBL/GenBank/DDBJ whole genome shotgun (WGS) entry which is preliminary data.</text>
</comment>
<keyword evidence="2" id="KW-0723">Serine/threonine-protein kinase</keyword>
<dbReference type="GO" id="GO:0072354">
    <property type="term" value="F:histone H3T3 kinase activity"/>
    <property type="evidence" value="ECO:0007669"/>
    <property type="project" value="TreeGrafter"/>
</dbReference>
<reference evidence="11" key="1">
    <citation type="submission" date="2021-07" db="EMBL/GenBank/DDBJ databases">
        <title>Draft genome of Mortierella alpina, strain LL118, isolated from an aspen leaf litter sample.</title>
        <authorList>
            <person name="Yang S."/>
            <person name="Vinatzer B.A."/>
        </authorList>
    </citation>
    <scope>NUCLEOTIDE SEQUENCE</scope>
    <source>
        <strain evidence="11">LL118</strain>
    </source>
</reference>
<feature type="compositionally biased region" description="Basic and acidic residues" evidence="9">
    <location>
        <begin position="434"/>
        <end position="446"/>
    </location>
</feature>
<keyword evidence="3" id="KW-0808">Transferase</keyword>
<keyword evidence="6" id="KW-0067">ATP-binding</keyword>
<feature type="compositionally biased region" description="Basic and acidic residues" evidence="9">
    <location>
        <begin position="314"/>
        <end position="328"/>
    </location>
</feature>
<evidence type="ECO:0000256" key="8">
    <source>
        <dbReference type="ARBA" id="ARBA00048679"/>
    </source>
</evidence>
<dbReference type="Proteomes" id="UP000717515">
    <property type="component" value="Unassembled WGS sequence"/>
</dbReference>
<comment type="catalytic activity">
    <reaction evidence="8">
        <text>L-seryl-[protein] + ATP = O-phospho-L-seryl-[protein] + ADP + H(+)</text>
        <dbReference type="Rhea" id="RHEA:17989"/>
        <dbReference type="Rhea" id="RHEA-COMP:9863"/>
        <dbReference type="Rhea" id="RHEA-COMP:11604"/>
        <dbReference type="ChEBI" id="CHEBI:15378"/>
        <dbReference type="ChEBI" id="CHEBI:29999"/>
        <dbReference type="ChEBI" id="CHEBI:30616"/>
        <dbReference type="ChEBI" id="CHEBI:83421"/>
        <dbReference type="ChEBI" id="CHEBI:456216"/>
        <dbReference type="EC" id="2.7.11.1"/>
    </reaction>
</comment>
<evidence type="ECO:0000313" key="12">
    <source>
        <dbReference type="Proteomes" id="UP000717515"/>
    </source>
</evidence>
<feature type="compositionally biased region" description="Basic and acidic residues" evidence="9">
    <location>
        <begin position="644"/>
        <end position="653"/>
    </location>
</feature>
<evidence type="ECO:0000256" key="5">
    <source>
        <dbReference type="ARBA" id="ARBA00022777"/>
    </source>
</evidence>
<feature type="domain" description="Serine/threonine-protein kinase haspin C-terminal" evidence="10">
    <location>
        <begin position="1001"/>
        <end position="1088"/>
    </location>
</feature>
<feature type="compositionally biased region" description="Basic and acidic residues" evidence="9">
    <location>
        <begin position="416"/>
        <end position="425"/>
    </location>
</feature>
<evidence type="ECO:0000313" key="11">
    <source>
        <dbReference type="EMBL" id="KAG9325741.1"/>
    </source>
</evidence>
<dbReference type="EC" id="2.7.11.1" evidence="1"/>
<feature type="compositionally biased region" description="Basic and acidic residues" evidence="9">
    <location>
        <begin position="526"/>
        <end position="542"/>
    </location>
</feature>
<dbReference type="EMBL" id="JAIFTL010000033">
    <property type="protein sequence ID" value="KAG9325741.1"/>
    <property type="molecule type" value="Genomic_DNA"/>
</dbReference>
<dbReference type="Gene3D" id="3.30.200.20">
    <property type="entry name" value="Phosphorylase Kinase, domain 1"/>
    <property type="match status" value="1"/>
</dbReference>
<feature type="compositionally biased region" description="Basic and acidic residues" evidence="9">
    <location>
        <begin position="38"/>
        <end position="50"/>
    </location>
</feature>
<feature type="region of interest" description="Disordered" evidence="9">
    <location>
        <begin position="747"/>
        <end position="802"/>
    </location>
</feature>
<protein>
    <recommendedName>
        <fullName evidence="1">non-specific serine/threonine protein kinase</fullName>
        <ecNumber evidence="1">2.7.11.1</ecNumber>
    </recommendedName>
</protein>
<dbReference type="GO" id="GO:0035556">
    <property type="term" value="P:intracellular signal transduction"/>
    <property type="evidence" value="ECO:0007669"/>
    <property type="project" value="TreeGrafter"/>
</dbReference>
<evidence type="ECO:0000256" key="3">
    <source>
        <dbReference type="ARBA" id="ARBA00022679"/>
    </source>
</evidence>
<dbReference type="GO" id="GO:0005524">
    <property type="term" value="F:ATP binding"/>
    <property type="evidence" value="ECO:0007669"/>
    <property type="project" value="UniProtKB-KW"/>
</dbReference>
<dbReference type="AlphaFoldDB" id="A0A9P8AAM8"/>
<evidence type="ECO:0000256" key="6">
    <source>
        <dbReference type="ARBA" id="ARBA00022840"/>
    </source>
</evidence>
<dbReference type="Gene3D" id="1.10.510.10">
    <property type="entry name" value="Transferase(Phosphotransferase) domain 1"/>
    <property type="match status" value="1"/>
</dbReference>
<dbReference type="InterPro" id="IPR024604">
    <property type="entry name" value="GSG2_C"/>
</dbReference>
<dbReference type="GO" id="GO:0005634">
    <property type="term" value="C:nucleus"/>
    <property type="evidence" value="ECO:0007669"/>
    <property type="project" value="TreeGrafter"/>
</dbReference>
<feature type="region of interest" description="Disordered" evidence="9">
    <location>
        <begin position="1"/>
        <end position="50"/>
    </location>
</feature>
<evidence type="ECO:0000259" key="10">
    <source>
        <dbReference type="SMART" id="SM01331"/>
    </source>
</evidence>
<feature type="compositionally biased region" description="Polar residues" evidence="9">
    <location>
        <begin position="297"/>
        <end position="312"/>
    </location>
</feature>
<evidence type="ECO:0000256" key="9">
    <source>
        <dbReference type="SAM" id="MobiDB-lite"/>
    </source>
</evidence>